<protein>
    <submittedName>
        <fullName evidence="1">Uncharacterized protein</fullName>
    </submittedName>
</protein>
<gene>
    <name evidence="1" type="ORF">N7494_002115</name>
</gene>
<evidence type="ECO:0000313" key="1">
    <source>
        <dbReference type="EMBL" id="KAJ5552737.1"/>
    </source>
</evidence>
<accession>A0AAD6D319</accession>
<sequence>MDGVIAGKFSALLPSRNGVFSGKAADQDVTLIILAARSNHPMGIFGPGYAAVDDYMKRMQTELANNAVKYNYLGATTWMATGERSTANQVMVATYFRTLEDVHAYAYSPLHREAWEWWNKITKSHPHLSIMHEVYQAPKNHWENIFINNHLTGIAATQSIFTTGGESENVEKIWINPIFDASKGKLKTHKGRIEETEGDDHEKGLDNQYSRIL</sequence>
<dbReference type="SUPFAM" id="SSF54909">
    <property type="entry name" value="Dimeric alpha+beta barrel"/>
    <property type="match status" value="1"/>
</dbReference>
<dbReference type="InterPro" id="IPR025444">
    <property type="entry name" value="Monooxy_af470"/>
</dbReference>
<dbReference type="Proteomes" id="UP001220324">
    <property type="component" value="Unassembled WGS sequence"/>
</dbReference>
<dbReference type="Pfam" id="PF13826">
    <property type="entry name" value="Monooxy_af470-like"/>
    <property type="match status" value="1"/>
</dbReference>
<name>A0AAD6D319_9EURO</name>
<keyword evidence="2" id="KW-1185">Reference proteome</keyword>
<dbReference type="EMBL" id="JAQIZZ010000002">
    <property type="protein sequence ID" value="KAJ5552737.1"/>
    <property type="molecule type" value="Genomic_DNA"/>
</dbReference>
<dbReference type="AlphaFoldDB" id="A0AAD6D319"/>
<proteinExistence type="predicted"/>
<comment type="caution">
    <text evidence="1">The sequence shown here is derived from an EMBL/GenBank/DDBJ whole genome shotgun (WGS) entry which is preliminary data.</text>
</comment>
<organism evidence="1 2">
    <name type="scientific">Penicillium frequentans</name>
    <dbReference type="NCBI Taxonomy" id="3151616"/>
    <lineage>
        <taxon>Eukaryota</taxon>
        <taxon>Fungi</taxon>
        <taxon>Dikarya</taxon>
        <taxon>Ascomycota</taxon>
        <taxon>Pezizomycotina</taxon>
        <taxon>Eurotiomycetes</taxon>
        <taxon>Eurotiomycetidae</taxon>
        <taxon>Eurotiales</taxon>
        <taxon>Aspergillaceae</taxon>
        <taxon>Penicillium</taxon>
    </lineage>
</organism>
<evidence type="ECO:0000313" key="2">
    <source>
        <dbReference type="Proteomes" id="UP001220324"/>
    </source>
</evidence>
<dbReference type="InterPro" id="IPR011008">
    <property type="entry name" value="Dimeric_a/b-barrel"/>
</dbReference>
<reference evidence="1 2" key="1">
    <citation type="journal article" date="2023" name="IMA Fungus">
        <title>Comparative genomic study of the Penicillium genus elucidates a diverse pangenome and 15 lateral gene transfer events.</title>
        <authorList>
            <person name="Petersen C."/>
            <person name="Sorensen T."/>
            <person name="Nielsen M.R."/>
            <person name="Sondergaard T.E."/>
            <person name="Sorensen J.L."/>
            <person name="Fitzpatrick D.A."/>
            <person name="Frisvad J.C."/>
            <person name="Nielsen K.L."/>
        </authorList>
    </citation>
    <scope>NUCLEOTIDE SEQUENCE [LARGE SCALE GENOMIC DNA]</scope>
    <source>
        <strain evidence="1 2">IBT 35679</strain>
    </source>
</reference>